<protein>
    <recommendedName>
        <fullName evidence="1">Peptidoglycan binding-like domain-containing protein</fullName>
    </recommendedName>
</protein>
<name>A0A1X6YAX7_9RHOB</name>
<dbReference type="Pfam" id="PF01471">
    <property type="entry name" value="PG_binding_1"/>
    <property type="match status" value="1"/>
</dbReference>
<dbReference type="InterPro" id="IPR036365">
    <property type="entry name" value="PGBD-like_sf"/>
</dbReference>
<accession>A0A1X6YAX7</accession>
<dbReference type="InterPro" id="IPR002477">
    <property type="entry name" value="Peptidoglycan-bd-like"/>
</dbReference>
<dbReference type="RefSeq" id="WP_143515550.1">
    <property type="nucleotide sequence ID" value="NZ_FWFN01000001.1"/>
</dbReference>
<feature type="domain" description="Peptidoglycan binding-like" evidence="1">
    <location>
        <begin position="138"/>
        <end position="181"/>
    </location>
</feature>
<proteinExistence type="predicted"/>
<gene>
    <name evidence="2" type="ORF">PSM7751_00418</name>
</gene>
<keyword evidence="3" id="KW-1185">Reference proteome</keyword>
<evidence type="ECO:0000313" key="2">
    <source>
        <dbReference type="EMBL" id="SLN15467.1"/>
    </source>
</evidence>
<dbReference type="SUPFAM" id="SSF47090">
    <property type="entry name" value="PGBD-like"/>
    <property type="match status" value="1"/>
</dbReference>
<evidence type="ECO:0000313" key="3">
    <source>
        <dbReference type="Proteomes" id="UP000193963"/>
    </source>
</evidence>
<evidence type="ECO:0000259" key="1">
    <source>
        <dbReference type="Pfam" id="PF01471"/>
    </source>
</evidence>
<dbReference type="EMBL" id="FWFN01000001">
    <property type="protein sequence ID" value="SLN15467.1"/>
    <property type="molecule type" value="Genomic_DNA"/>
</dbReference>
<sequence>MTKPGRDLATPPPGARPAARLRAAVTRGCAALTLTALATACQPVLPEFPTLGTPEITRIYDRPPPGSDPSDCWGKEVQPAVVETVTRQIMLQPAQVHSDGRVEQPAVYKTETRQEIVRERREIWFRVPCDEAMTPAFIASVQRALAVRGHYNGPVNGEMSSRTRRAIRAYQAPQGLDSGILSLAAARQLGLAELEIAPED</sequence>
<dbReference type="Gene3D" id="1.10.101.10">
    <property type="entry name" value="PGBD-like superfamily/PGBD"/>
    <property type="match status" value="1"/>
</dbReference>
<dbReference type="InterPro" id="IPR036366">
    <property type="entry name" value="PGBDSf"/>
</dbReference>
<organism evidence="2 3">
    <name type="scientific">Pseudooceanicola marinus</name>
    <dbReference type="NCBI Taxonomy" id="396013"/>
    <lineage>
        <taxon>Bacteria</taxon>
        <taxon>Pseudomonadati</taxon>
        <taxon>Pseudomonadota</taxon>
        <taxon>Alphaproteobacteria</taxon>
        <taxon>Rhodobacterales</taxon>
        <taxon>Paracoccaceae</taxon>
        <taxon>Pseudooceanicola</taxon>
    </lineage>
</organism>
<reference evidence="2 3" key="1">
    <citation type="submission" date="2017-03" db="EMBL/GenBank/DDBJ databases">
        <authorList>
            <person name="Afonso C.L."/>
            <person name="Miller P.J."/>
            <person name="Scott M.A."/>
            <person name="Spackman E."/>
            <person name="Goraichik I."/>
            <person name="Dimitrov K.M."/>
            <person name="Suarez D.L."/>
            <person name="Swayne D.E."/>
        </authorList>
    </citation>
    <scope>NUCLEOTIDE SEQUENCE [LARGE SCALE GENOMIC DNA]</scope>
    <source>
        <strain evidence="2 3">CECT 7751</strain>
    </source>
</reference>
<dbReference type="Proteomes" id="UP000193963">
    <property type="component" value="Unassembled WGS sequence"/>
</dbReference>
<dbReference type="OrthoDB" id="7861420at2"/>
<dbReference type="AlphaFoldDB" id="A0A1X6YAX7"/>